<dbReference type="SUPFAM" id="SSF51735">
    <property type="entry name" value="NAD(P)-binding Rossmann-fold domains"/>
    <property type="match status" value="1"/>
</dbReference>
<dbReference type="Pfam" id="PF13561">
    <property type="entry name" value="adh_short_C2"/>
    <property type="match status" value="1"/>
</dbReference>
<dbReference type="PANTHER" id="PTHR42760">
    <property type="entry name" value="SHORT-CHAIN DEHYDROGENASES/REDUCTASES FAMILY MEMBER"/>
    <property type="match status" value="1"/>
</dbReference>
<proteinExistence type="inferred from homology"/>
<protein>
    <submittedName>
        <fullName evidence="2">NAD(P)-dependent dehydrogenase (Short-subunit alcohol dehydrogenase family)</fullName>
    </submittedName>
</protein>
<dbReference type="Proteomes" id="UP001549320">
    <property type="component" value="Unassembled WGS sequence"/>
</dbReference>
<organism evidence="2 3">
    <name type="scientific">Ottowia thiooxydans</name>
    <dbReference type="NCBI Taxonomy" id="219182"/>
    <lineage>
        <taxon>Bacteria</taxon>
        <taxon>Pseudomonadati</taxon>
        <taxon>Pseudomonadota</taxon>
        <taxon>Betaproteobacteria</taxon>
        <taxon>Burkholderiales</taxon>
        <taxon>Comamonadaceae</taxon>
        <taxon>Ottowia</taxon>
    </lineage>
</organism>
<accession>A0ABV2Q4M6</accession>
<gene>
    <name evidence="2" type="ORF">ABIE13_001096</name>
</gene>
<dbReference type="InterPro" id="IPR036291">
    <property type="entry name" value="NAD(P)-bd_dom_sf"/>
</dbReference>
<dbReference type="InterPro" id="IPR002347">
    <property type="entry name" value="SDR_fam"/>
</dbReference>
<comment type="similarity">
    <text evidence="1">Belongs to the short-chain dehydrogenases/reductases (SDR) family.</text>
</comment>
<dbReference type="CDD" id="cd05233">
    <property type="entry name" value="SDR_c"/>
    <property type="match status" value="1"/>
</dbReference>
<sequence>MKKKNFTNQLCPHTFSPSIKTRVVEKDPYNKERRLFKLTNKVALIMGCGSVAPGWGNGRTMAVLMARQGASVFGTDLRLENADDTRKRMHEEGFQIDVVQCDSTKADDVQRAVQACMEVHGRIDILVNNVGLSQPGGPVDMPEEVWDAQMQVNLKGAFLACKHVIPIMQKNRSGSIISVSSVAGLRYVGKPQVAYAAAKAALIQFTKTSAVIHAADGIRLNCVVPGLMHTPLLETLVAKYAKGDPEGFLARRNNQIPMKYMGDAWDTAHAALFLASDESRYVTGTEIVVDGGLIASTP</sequence>
<evidence type="ECO:0000313" key="3">
    <source>
        <dbReference type="Proteomes" id="UP001549320"/>
    </source>
</evidence>
<comment type="caution">
    <text evidence="2">The sequence shown here is derived from an EMBL/GenBank/DDBJ whole genome shotgun (WGS) entry which is preliminary data.</text>
</comment>
<dbReference type="PRINTS" id="PR00080">
    <property type="entry name" value="SDRFAMILY"/>
</dbReference>
<evidence type="ECO:0000313" key="2">
    <source>
        <dbReference type="EMBL" id="MET4575996.1"/>
    </source>
</evidence>
<name>A0ABV2Q4M6_9BURK</name>
<dbReference type="PRINTS" id="PR00081">
    <property type="entry name" value="GDHRDH"/>
</dbReference>
<reference evidence="2 3" key="1">
    <citation type="submission" date="2024-06" db="EMBL/GenBank/DDBJ databases">
        <title>Sorghum-associated microbial communities from plants grown in Nebraska, USA.</title>
        <authorList>
            <person name="Schachtman D."/>
        </authorList>
    </citation>
    <scope>NUCLEOTIDE SEQUENCE [LARGE SCALE GENOMIC DNA]</scope>
    <source>
        <strain evidence="2 3">2709</strain>
    </source>
</reference>
<dbReference type="EMBL" id="JBEPSH010000002">
    <property type="protein sequence ID" value="MET4575996.1"/>
    <property type="molecule type" value="Genomic_DNA"/>
</dbReference>
<dbReference type="Gene3D" id="3.40.50.720">
    <property type="entry name" value="NAD(P)-binding Rossmann-like Domain"/>
    <property type="match status" value="1"/>
</dbReference>
<evidence type="ECO:0000256" key="1">
    <source>
        <dbReference type="ARBA" id="ARBA00006484"/>
    </source>
</evidence>
<keyword evidence="3" id="KW-1185">Reference proteome</keyword>